<reference evidence="1 2" key="1">
    <citation type="submission" date="2016-02" db="EMBL/GenBank/DDBJ databases">
        <authorList>
            <consortium name="Pathogen Informatics"/>
        </authorList>
    </citation>
    <scope>NUCLEOTIDE SEQUENCE [LARGE SCALE GENOMIC DNA]</scope>
    <source>
        <strain evidence="1 2">LSS54</strain>
    </source>
</reference>
<sequence length="527" mass="60063">MWEKLKAEQKEKYRTLITNFASLSEAFSQKSETDEENETFNYVAPIINSKFQETVFQRAFQAVGEDIANTSFDASVMVDSQHKYLVGIKSFGIQSGDQKVAQFKKDSQSWTEILQEIKFNAMIAPDKQTANKNNHSLYLKLAKEISLLRNQRIESSKAQIRGFASDSTVESVYHVLMPTAKGAKPQIFVGETDYLPIDVESLQIKGATSLKTPTNFAFTDGQHDYKYTAADSQLHMTFHNKDIVVDTWDVDYVEDPFYIFENLHTLSADEKEKQVLDTVSWVITDKHGHVEENSGINAFNGGAKLAKKDRLSRIQRIQEEFLDQLSSEELAFVTYSLEEILLKKWSTKEEKAEMKKIRSDLMSFAQESGVERLSEKLEKLVYRPVSEVYIPLPDSKKFHDARPDFFGHNVGTFDETGKKLALSKEERTFTLRFLSSGDTIEAYINQESGKAIQSVDKQDILGEWLLRGVFQLAEREVLTGKKLESLEINGIRLTKFKNGEIGIEFIWIDTENPPADAIGWVSRKGEK</sequence>
<dbReference type="AlphaFoldDB" id="A0A0Z8ETQ9"/>
<name>A0A0Z8ETQ9_STRSU</name>
<dbReference type="RefSeq" id="WP_044775355.1">
    <property type="nucleotide sequence ID" value="NZ_CEFG01000180.1"/>
</dbReference>
<protein>
    <submittedName>
        <fullName evidence="1">Uncharacterized protein</fullName>
    </submittedName>
</protein>
<evidence type="ECO:0000313" key="2">
    <source>
        <dbReference type="Proteomes" id="UP000073494"/>
    </source>
</evidence>
<gene>
    <name evidence="1" type="ORF">ERS132416_00265</name>
</gene>
<proteinExistence type="predicted"/>
<dbReference type="EMBL" id="FIHD01000003">
    <property type="protein sequence ID" value="CYU67930.1"/>
    <property type="molecule type" value="Genomic_DNA"/>
</dbReference>
<dbReference type="Proteomes" id="UP000073494">
    <property type="component" value="Unassembled WGS sequence"/>
</dbReference>
<accession>A0A0Z8ETQ9</accession>
<evidence type="ECO:0000313" key="1">
    <source>
        <dbReference type="EMBL" id="CYU67930.1"/>
    </source>
</evidence>
<organism evidence="1 2">
    <name type="scientific">Streptococcus suis</name>
    <dbReference type="NCBI Taxonomy" id="1307"/>
    <lineage>
        <taxon>Bacteria</taxon>
        <taxon>Bacillati</taxon>
        <taxon>Bacillota</taxon>
        <taxon>Bacilli</taxon>
        <taxon>Lactobacillales</taxon>
        <taxon>Streptococcaceae</taxon>
        <taxon>Streptococcus</taxon>
    </lineage>
</organism>